<comment type="caution">
    <text evidence="2">The sequence shown here is derived from an EMBL/GenBank/DDBJ whole genome shotgun (WGS) entry which is preliminary data.</text>
</comment>
<evidence type="ECO:0000256" key="1">
    <source>
        <dbReference type="SAM" id="Phobius"/>
    </source>
</evidence>
<keyword evidence="1" id="KW-0472">Membrane</keyword>
<organism evidence="2 3">
    <name type="scientific">Rhizoctonia solani</name>
    <dbReference type="NCBI Taxonomy" id="456999"/>
    <lineage>
        <taxon>Eukaryota</taxon>
        <taxon>Fungi</taxon>
        <taxon>Dikarya</taxon>
        <taxon>Basidiomycota</taxon>
        <taxon>Agaricomycotina</taxon>
        <taxon>Agaricomycetes</taxon>
        <taxon>Cantharellales</taxon>
        <taxon>Ceratobasidiaceae</taxon>
        <taxon>Rhizoctonia</taxon>
    </lineage>
</organism>
<keyword evidence="1" id="KW-0812">Transmembrane</keyword>
<feature type="non-terminal residue" evidence="2">
    <location>
        <position position="1"/>
    </location>
</feature>
<dbReference type="AlphaFoldDB" id="A0A8H3HHZ5"/>
<evidence type="ECO:0000313" key="3">
    <source>
        <dbReference type="Proteomes" id="UP000663843"/>
    </source>
</evidence>
<feature type="transmembrane region" description="Helical" evidence="1">
    <location>
        <begin position="389"/>
        <end position="411"/>
    </location>
</feature>
<sequence length="414" mass="46203">YDKPLFIQSSQMNQQVYGVCADLLKSRLGVSGQQDLDILVNCVMSPFPTVANFTRSVTDEFKRIAHEEIQTCLFRNTVTEADYKFIVQGTDKLYLSMLPMFNHANFRHQLILSCEVPEDVMVSYRDAKKEDPSAVFMMSTASPVELSSILAGSFKGVLQKRLAAGIELTFSSTFDVSNVQVIKNKPLDSKYLDLTYSDEMYFYLYGTPSQQHIEHILVASKNVQLTSEQVSLDLSSGAISEQDLAKGVIVRMDRLRESVVLPVLPPHTPTFFKAGAQQKVTIFRDPHAPQRYGPGLTEAYSAASPIAHGKITFGKMVYADSVELNMNPLPKGVEGPKRRDVSRMTLAERLDAARANFTASQTPVEKKVKPKPKRRAVDLEQNTLSVGPVVGSSVMMFMLMALFVLAAFTLYRRF</sequence>
<proteinExistence type="predicted"/>
<dbReference type="Proteomes" id="UP000663843">
    <property type="component" value="Unassembled WGS sequence"/>
</dbReference>
<protein>
    <submittedName>
        <fullName evidence="2">Uncharacterized protein</fullName>
    </submittedName>
</protein>
<evidence type="ECO:0000313" key="2">
    <source>
        <dbReference type="EMBL" id="CAE6514843.1"/>
    </source>
</evidence>
<keyword evidence="1" id="KW-1133">Transmembrane helix</keyword>
<reference evidence="2" key="1">
    <citation type="submission" date="2021-01" db="EMBL/GenBank/DDBJ databases">
        <authorList>
            <person name="Kaushik A."/>
        </authorList>
    </citation>
    <scope>NUCLEOTIDE SEQUENCE</scope>
    <source>
        <strain evidence="2">AG2-2IIIB</strain>
    </source>
</reference>
<dbReference type="EMBL" id="CAJMWT010006287">
    <property type="protein sequence ID" value="CAE6514843.1"/>
    <property type="molecule type" value="Genomic_DNA"/>
</dbReference>
<name>A0A8H3HHZ5_9AGAM</name>
<accession>A0A8H3HHZ5</accession>
<gene>
    <name evidence="2" type="ORF">RDB_LOCUS158221</name>
</gene>